<gene>
    <name evidence="2" type="ORF">VPNG_01400</name>
</gene>
<feature type="region of interest" description="Disordered" evidence="1">
    <location>
        <begin position="20"/>
        <end position="55"/>
    </location>
</feature>
<dbReference type="AlphaFoldDB" id="A0A423XML4"/>
<dbReference type="Proteomes" id="UP000285146">
    <property type="component" value="Unassembled WGS sequence"/>
</dbReference>
<comment type="caution">
    <text evidence="2">The sequence shown here is derived from an EMBL/GenBank/DDBJ whole genome shotgun (WGS) entry which is preliminary data.</text>
</comment>
<evidence type="ECO:0000313" key="3">
    <source>
        <dbReference type="Proteomes" id="UP000285146"/>
    </source>
</evidence>
<proteinExistence type="predicted"/>
<evidence type="ECO:0000313" key="2">
    <source>
        <dbReference type="EMBL" id="ROW17274.1"/>
    </source>
</evidence>
<reference evidence="2 3" key="1">
    <citation type="submission" date="2015-09" db="EMBL/GenBank/DDBJ databases">
        <title>Host preference determinants of Valsa canker pathogens revealed by comparative genomics.</title>
        <authorList>
            <person name="Yin Z."/>
            <person name="Huang L."/>
        </authorList>
    </citation>
    <scope>NUCLEOTIDE SEQUENCE [LARGE SCALE GENOMIC DNA]</scope>
    <source>
        <strain evidence="2 3">SXYLt</strain>
    </source>
</reference>
<feature type="compositionally biased region" description="Polar residues" evidence="1">
    <location>
        <begin position="21"/>
        <end position="33"/>
    </location>
</feature>
<dbReference type="OrthoDB" id="3692147at2759"/>
<dbReference type="EMBL" id="LKEB01000003">
    <property type="protein sequence ID" value="ROW17274.1"/>
    <property type="molecule type" value="Genomic_DNA"/>
</dbReference>
<accession>A0A423XML4</accession>
<sequence length="143" mass="16258">MASHLWHWLRRLGFVSDTGESKFSGSDDTSSHFLSGEEGEESPPPNYYDIFPHGHNNRQVGHAPTSEVMPFIAATRHNRENSQLHRLPDQVLTRIFNMLENCGVECVRRVARRFPPLCVEIIFGRPGPAATRGPRIGHSFYDF</sequence>
<name>A0A423XML4_9PEZI</name>
<evidence type="ECO:0000256" key="1">
    <source>
        <dbReference type="SAM" id="MobiDB-lite"/>
    </source>
</evidence>
<evidence type="ECO:0008006" key="4">
    <source>
        <dbReference type="Google" id="ProtNLM"/>
    </source>
</evidence>
<organism evidence="2 3">
    <name type="scientific">Cytospora leucostoma</name>
    <dbReference type="NCBI Taxonomy" id="1230097"/>
    <lineage>
        <taxon>Eukaryota</taxon>
        <taxon>Fungi</taxon>
        <taxon>Dikarya</taxon>
        <taxon>Ascomycota</taxon>
        <taxon>Pezizomycotina</taxon>
        <taxon>Sordariomycetes</taxon>
        <taxon>Sordariomycetidae</taxon>
        <taxon>Diaporthales</taxon>
        <taxon>Cytosporaceae</taxon>
        <taxon>Cytospora</taxon>
    </lineage>
</organism>
<keyword evidence="3" id="KW-1185">Reference proteome</keyword>
<protein>
    <recommendedName>
        <fullName evidence="4">F-box domain-containing protein</fullName>
    </recommendedName>
</protein>
<dbReference type="InParanoid" id="A0A423XML4"/>